<evidence type="ECO:0000256" key="3">
    <source>
        <dbReference type="ARBA" id="ARBA00005547"/>
    </source>
</evidence>
<evidence type="ECO:0000259" key="16">
    <source>
        <dbReference type="Pfam" id="PF08241"/>
    </source>
</evidence>
<keyword evidence="5" id="KW-0489">Methyltransferase</keyword>
<dbReference type="PANTHER" id="PTHR12734:SF0">
    <property type="entry name" value="18S RRNA (GUANINE-N(7))-METHYLTRANSFERASE-RELATED"/>
    <property type="match status" value="1"/>
</dbReference>
<evidence type="ECO:0000256" key="14">
    <source>
        <dbReference type="ARBA" id="ARBA00081208"/>
    </source>
</evidence>
<dbReference type="GO" id="GO:0005730">
    <property type="term" value="C:nucleolus"/>
    <property type="evidence" value="ECO:0007669"/>
    <property type="project" value="UniProtKB-ARBA"/>
</dbReference>
<comment type="function">
    <text evidence="10">S-adenosyl-L-methionine-dependent methyltransferase that specifically methylates the N(7) position of a guanine in 18S rRNA. Requires the methyltransferase adapter protein TRM112 for full rRNA methyltransferase activity. Involved in the pre-rRNA processing steps leading to small-subunit rRNA production independently of its RNA-modifying catalytic activity. Important for biogenesis end export of the 40S ribosomal subunit independent on its methyltransferase activity. Locus-specific steroid receptor coactivator. Potentiates transactivation by glucocorticoid (NR3C1), mineralocorticoid (NR3C2), androgen (AR) and progesterone (PGR) receptors. Required for the maintenance of open chromatin at the TSC22D3/GILZ locus to facilitate NR3C1 loading on the response elements. Required for maintenance of dimethylation on histone H3 'Lys-79' (H3K79me2), although direct histone methyltransferase activity is not observed in vitro.</text>
</comment>
<sequence length="282" mass="31842">MASGKRPEHRAPPEIYYNEEEARKYTSNSRIIEIQQQLSERAIELLRLPEDQCCFILDIGCGSGLSGECLTEQGHVWVGLDISRHMLDVAVLRECEGDLIYGDMGQGIPFRAGSFDGAISVSAIQWLCNADKKGHHPPKRLYKFFSMLYASLNRGAKAVLQLYPENSSQLELITQQAMRAGFTGGLVVDYPNSTKAKKMFLCLFSGGSVQELPPGLGTDVNNADQSQHVAYSDKRERVKNMRGKPPKKSRDWILEKKERRKRQGKDVRADSKYTGRRRARKF</sequence>
<evidence type="ECO:0000256" key="15">
    <source>
        <dbReference type="SAM" id="MobiDB-lite"/>
    </source>
</evidence>
<dbReference type="CDD" id="cd02440">
    <property type="entry name" value="AdoMet_MTases"/>
    <property type="match status" value="1"/>
</dbReference>
<evidence type="ECO:0000256" key="12">
    <source>
        <dbReference type="ARBA" id="ARBA00074415"/>
    </source>
</evidence>
<evidence type="ECO:0000256" key="7">
    <source>
        <dbReference type="ARBA" id="ARBA00022691"/>
    </source>
</evidence>
<feature type="domain" description="18S rRNA (guanine(1575)-N(7))-methyltransferase Bud23 C-terminal" evidence="17">
    <location>
        <begin position="203"/>
        <end position="279"/>
    </location>
</feature>
<evidence type="ECO:0000256" key="11">
    <source>
        <dbReference type="ARBA" id="ARBA00064164"/>
    </source>
</evidence>
<evidence type="ECO:0000313" key="18">
    <source>
        <dbReference type="EMBL" id="KAK2169319.1"/>
    </source>
</evidence>
<dbReference type="InterPro" id="IPR022238">
    <property type="entry name" value="Bud23_C"/>
</dbReference>
<dbReference type="InterPro" id="IPR029063">
    <property type="entry name" value="SAM-dependent_MTases_sf"/>
</dbReference>
<dbReference type="GO" id="GO:0070476">
    <property type="term" value="P:rRNA (guanine-N7)-methylation"/>
    <property type="evidence" value="ECO:0007669"/>
    <property type="project" value="InterPro"/>
</dbReference>
<dbReference type="Proteomes" id="UP001208570">
    <property type="component" value="Unassembled WGS sequence"/>
</dbReference>
<accession>A0AAD9KDR7</accession>
<name>A0AAD9KDR7_9ANNE</name>
<gene>
    <name evidence="18" type="ORF">LSH36_11g09002</name>
</gene>
<evidence type="ECO:0000256" key="1">
    <source>
        <dbReference type="ARBA" id="ARBA00004123"/>
    </source>
</evidence>
<dbReference type="GO" id="GO:0016435">
    <property type="term" value="F:rRNA (guanine) methyltransferase activity"/>
    <property type="evidence" value="ECO:0007669"/>
    <property type="project" value="InterPro"/>
</dbReference>
<dbReference type="InterPro" id="IPR013216">
    <property type="entry name" value="Methyltransf_11"/>
</dbReference>
<keyword evidence="7" id="KW-0949">S-adenosyl-L-methionine</keyword>
<dbReference type="FunFam" id="3.40.50.150:FF:000017">
    <property type="entry name" value="probable 18S rRNA (Guanine-N(7))-methyltransferase"/>
    <property type="match status" value="1"/>
</dbReference>
<organism evidence="18 19">
    <name type="scientific">Paralvinella palmiformis</name>
    <dbReference type="NCBI Taxonomy" id="53620"/>
    <lineage>
        <taxon>Eukaryota</taxon>
        <taxon>Metazoa</taxon>
        <taxon>Spiralia</taxon>
        <taxon>Lophotrochozoa</taxon>
        <taxon>Annelida</taxon>
        <taxon>Polychaeta</taxon>
        <taxon>Sedentaria</taxon>
        <taxon>Canalipalpata</taxon>
        <taxon>Terebellida</taxon>
        <taxon>Terebelliformia</taxon>
        <taxon>Alvinellidae</taxon>
        <taxon>Paralvinella</taxon>
    </lineage>
</organism>
<evidence type="ECO:0000256" key="5">
    <source>
        <dbReference type="ARBA" id="ARBA00022603"/>
    </source>
</evidence>
<keyword evidence="19" id="KW-1185">Reference proteome</keyword>
<keyword evidence="8" id="KW-0539">Nucleus</keyword>
<comment type="catalytic activity">
    <reaction evidence="9">
        <text>a guanosine in 18S rRNA + S-adenosyl-L-methionine = an N(7)-methylguanosine in 18S rRNA + S-adenosyl-L-homocysteine</text>
        <dbReference type="Rhea" id="RHEA:54584"/>
        <dbReference type="Rhea" id="RHEA-COMP:13937"/>
        <dbReference type="Rhea" id="RHEA-COMP:13938"/>
        <dbReference type="ChEBI" id="CHEBI:57856"/>
        <dbReference type="ChEBI" id="CHEBI:59789"/>
        <dbReference type="ChEBI" id="CHEBI:74269"/>
        <dbReference type="ChEBI" id="CHEBI:74480"/>
    </reaction>
</comment>
<evidence type="ECO:0000313" key="19">
    <source>
        <dbReference type="Proteomes" id="UP001208570"/>
    </source>
</evidence>
<protein>
    <recommendedName>
        <fullName evidence="12">18S rRNA (guanine-N(7))-methyltransferase</fullName>
    </recommendedName>
    <alternativeName>
        <fullName evidence="14">Bud site selection protein 23 homolog</fullName>
    </alternativeName>
    <alternativeName>
        <fullName evidence="13">rRNA methyltransferase and ribosome maturation factor</fullName>
    </alternativeName>
</protein>
<dbReference type="EMBL" id="JAODUP010000011">
    <property type="protein sequence ID" value="KAK2169319.1"/>
    <property type="molecule type" value="Genomic_DNA"/>
</dbReference>
<evidence type="ECO:0000256" key="4">
    <source>
        <dbReference type="ARBA" id="ARBA00022490"/>
    </source>
</evidence>
<comment type="subcellular location">
    <subcellularLocation>
        <location evidence="2">Cytoplasm</location>
    </subcellularLocation>
    <subcellularLocation>
        <location evidence="1">Nucleus</location>
    </subcellularLocation>
</comment>
<evidence type="ECO:0000256" key="10">
    <source>
        <dbReference type="ARBA" id="ARBA00059355"/>
    </source>
</evidence>
<keyword evidence="4" id="KW-0963">Cytoplasm</keyword>
<feature type="compositionally biased region" description="Basic and acidic residues" evidence="15">
    <location>
        <begin position="264"/>
        <end position="273"/>
    </location>
</feature>
<feature type="region of interest" description="Disordered" evidence="15">
    <location>
        <begin position="229"/>
        <end position="282"/>
    </location>
</feature>
<dbReference type="GO" id="GO:0005737">
    <property type="term" value="C:cytoplasm"/>
    <property type="evidence" value="ECO:0007669"/>
    <property type="project" value="UniProtKB-SubCell"/>
</dbReference>
<proteinExistence type="inferred from homology"/>
<evidence type="ECO:0000256" key="13">
    <source>
        <dbReference type="ARBA" id="ARBA00075516"/>
    </source>
</evidence>
<dbReference type="Pfam" id="PF08241">
    <property type="entry name" value="Methyltransf_11"/>
    <property type="match status" value="1"/>
</dbReference>
<evidence type="ECO:0000259" key="17">
    <source>
        <dbReference type="Pfam" id="PF12589"/>
    </source>
</evidence>
<evidence type="ECO:0000256" key="6">
    <source>
        <dbReference type="ARBA" id="ARBA00022679"/>
    </source>
</evidence>
<feature type="compositionally biased region" description="Basic and acidic residues" evidence="15">
    <location>
        <begin position="248"/>
        <end position="257"/>
    </location>
</feature>
<dbReference type="SUPFAM" id="SSF53335">
    <property type="entry name" value="S-adenosyl-L-methionine-dependent methyltransferases"/>
    <property type="match status" value="1"/>
</dbReference>
<dbReference type="Gene3D" id="3.40.50.150">
    <property type="entry name" value="Vaccinia Virus protein VP39"/>
    <property type="match status" value="1"/>
</dbReference>
<feature type="domain" description="Methyltransferase type 11" evidence="16">
    <location>
        <begin position="57"/>
        <end position="130"/>
    </location>
</feature>
<reference evidence="18" key="1">
    <citation type="journal article" date="2023" name="Mol. Biol. Evol.">
        <title>Third-Generation Sequencing Reveals the Adaptive Role of the Epigenome in Three Deep-Sea Polychaetes.</title>
        <authorList>
            <person name="Perez M."/>
            <person name="Aroh O."/>
            <person name="Sun Y."/>
            <person name="Lan Y."/>
            <person name="Juniper S.K."/>
            <person name="Young C.R."/>
            <person name="Angers B."/>
            <person name="Qian P.Y."/>
        </authorList>
    </citation>
    <scope>NUCLEOTIDE SEQUENCE</scope>
    <source>
        <strain evidence="18">P08H-3</strain>
    </source>
</reference>
<dbReference type="Pfam" id="PF12589">
    <property type="entry name" value="WBS_methylT"/>
    <property type="match status" value="1"/>
</dbReference>
<comment type="caution">
    <text evidence="18">The sequence shown here is derived from an EMBL/GenBank/DDBJ whole genome shotgun (WGS) entry which is preliminary data.</text>
</comment>
<dbReference type="AlphaFoldDB" id="A0AAD9KDR7"/>
<dbReference type="InterPro" id="IPR039769">
    <property type="entry name" value="Bud23-like"/>
</dbReference>
<evidence type="ECO:0000256" key="9">
    <source>
        <dbReference type="ARBA" id="ARBA00050374"/>
    </source>
</evidence>
<comment type="subunit">
    <text evidence="11">Heterodimer with TRMT112; this heterodimerization is necessary for the metabolic stability and activity of the catalytic subunit BUD23. Interacts with GRIP1.</text>
</comment>
<dbReference type="PANTHER" id="PTHR12734">
    <property type="entry name" value="METHYLTRANSFERASE-RELATED"/>
    <property type="match status" value="1"/>
</dbReference>
<evidence type="ECO:0000256" key="2">
    <source>
        <dbReference type="ARBA" id="ARBA00004496"/>
    </source>
</evidence>
<evidence type="ECO:0000256" key="8">
    <source>
        <dbReference type="ARBA" id="ARBA00023242"/>
    </source>
</evidence>
<keyword evidence="6" id="KW-0808">Transferase</keyword>
<comment type="similarity">
    <text evidence="3">Belongs to the class I-like SAM-binding methyltransferase superfamily. BUD23/WBSCR22 family.</text>
</comment>